<dbReference type="InterPro" id="IPR004474">
    <property type="entry name" value="LytR_CpsA_psr"/>
</dbReference>
<keyword evidence="3" id="KW-0472">Membrane</keyword>
<feature type="transmembrane region" description="Helical" evidence="3">
    <location>
        <begin position="97"/>
        <end position="117"/>
    </location>
</feature>
<feature type="domain" description="Cell envelope-related transcriptional attenuator" evidence="4">
    <location>
        <begin position="173"/>
        <end position="324"/>
    </location>
</feature>
<keyword evidence="3" id="KW-1133">Transmembrane helix</keyword>
<organism evidence="5 6">
    <name type="scientific">Streptomyces monashensis</name>
    <dbReference type="NCBI Taxonomy" id="1678012"/>
    <lineage>
        <taxon>Bacteria</taxon>
        <taxon>Bacillati</taxon>
        <taxon>Actinomycetota</taxon>
        <taxon>Actinomycetes</taxon>
        <taxon>Kitasatosporales</taxon>
        <taxon>Streptomycetaceae</taxon>
        <taxon>Streptomyces</taxon>
    </lineage>
</organism>
<evidence type="ECO:0000313" key="5">
    <source>
        <dbReference type="EMBL" id="OIJ86779.1"/>
    </source>
</evidence>
<reference evidence="5 6" key="1">
    <citation type="submission" date="2016-10" db="EMBL/GenBank/DDBJ databases">
        <title>Genome sequence of Streptomyces sp. MUSC 1.</title>
        <authorList>
            <person name="Lee L.-H."/>
            <person name="Ser H.-L."/>
            <person name="Law J.W.-F."/>
        </authorList>
    </citation>
    <scope>NUCLEOTIDE SEQUENCE [LARGE SCALE GENOMIC DNA]</scope>
    <source>
        <strain evidence="5 6">MUSC 1</strain>
    </source>
</reference>
<dbReference type="RefSeq" id="WP_071386543.1">
    <property type="nucleotide sequence ID" value="NZ_MLYO01000120.1"/>
</dbReference>
<dbReference type="EMBL" id="MLYO01000120">
    <property type="protein sequence ID" value="OIJ86779.1"/>
    <property type="molecule type" value="Genomic_DNA"/>
</dbReference>
<sequence length="415" mass="44495">MNGWPEGWSEDGEPEGARAVPQAGRPLGGYAPQSQQFSGGPQGPTAEPPLPPQLSPRMAAAHGGVPRQVRGDGNGTYRAGRPARPDRPKSWRKRIGYGLLTLVVVLMITSVGTYFWADSKLTRTIDLDALPNRPPQDTGTNYLIAGSDNRGNLTHAQQQALHVGSDNEGQFGNSDTMMILHVGSHGDTLLSLPRDSYVTIPAFTGQTGKHYPASKHKLNVAFSWGGGQLLAQTVEYNTGLHIDHYAEIGFGGFVNLVNTLGGVNMCLDKPIKDKDSGADFKSGCQEFNGAQSLAFVRERHQEANQDLGREKHQQQFLHAVAQQTATPGTLLNPFKLYPVLGAGLETLSVDKSMSLYDLAKLALAMKDVSGGQGTSTVVPVANPSYPTADGDSLLWNQTQAKTLFSKLQNDDPVAG</sequence>
<keyword evidence="6" id="KW-1185">Reference proteome</keyword>
<dbReference type="AlphaFoldDB" id="A0A1S2NZ84"/>
<comment type="caution">
    <text evidence="5">The sequence shown here is derived from an EMBL/GenBank/DDBJ whole genome shotgun (WGS) entry which is preliminary data.</text>
</comment>
<comment type="similarity">
    <text evidence="1">Belongs to the LytR/CpsA/Psr (LCP) family.</text>
</comment>
<evidence type="ECO:0000256" key="1">
    <source>
        <dbReference type="ARBA" id="ARBA00006068"/>
    </source>
</evidence>
<dbReference type="PANTHER" id="PTHR33392:SF6">
    <property type="entry name" value="POLYISOPRENYL-TEICHOIC ACID--PEPTIDOGLYCAN TEICHOIC ACID TRANSFERASE TAGU"/>
    <property type="match status" value="1"/>
</dbReference>
<evidence type="ECO:0000256" key="3">
    <source>
        <dbReference type="SAM" id="Phobius"/>
    </source>
</evidence>
<dbReference type="NCBIfam" id="TIGR00350">
    <property type="entry name" value="lytR_cpsA_psr"/>
    <property type="match status" value="1"/>
</dbReference>
<evidence type="ECO:0000259" key="4">
    <source>
        <dbReference type="Pfam" id="PF03816"/>
    </source>
</evidence>
<name>A0A1S2NZ84_9ACTN</name>
<dbReference type="PANTHER" id="PTHR33392">
    <property type="entry name" value="POLYISOPRENYL-TEICHOIC ACID--PEPTIDOGLYCAN TEICHOIC ACID TRANSFERASE TAGU"/>
    <property type="match status" value="1"/>
</dbReference>
<dbReference type="OrthoDB" id="9782542at2"/>
<evidence type="ECO:0000256" key="2">
    <source>
        <dbReference type="SAM" id="MobiDB-lite"/>
    </source>
</evidence>
<dbReference type="Gene3D" id="3.40.630.190">
    <property type="entry name" value="LCP protein"/>
    <property type="match status" value="1"/>
</dbReference>
<accession>A0A1S2NZ84</accession>
<gene>
    <name evidence="5" type="ORF">BIV23_43655</name>
</gene>
<dbReference type="Pfam" id="PF03816">
    <property type="entry name" value="LytR_cpsA_psr"/>
    <property type="match status" value="1"/>
</dbReference>
<evidence type="ECO:0000313" key="6">
    <source>
        <dbReference type="Proteomes" id="UP000179642"/>
    </source>
</evidence>
<proteinExistence type="inferred from homology"/>
<feature type="region of interest" description="Disordered" evidence="2">
    <location>
        <begin position="1"/>
        <end position="90"/>
    </location>
</feature>
<dbReference type="Proteomes" id="UP000179642">
    <property type="component" value="Unassembled WGS sequence"/>
</dbReference>
<keyword evidence="3" id="KW-0812">Transmembrane</keyword>
<protein>
    <submittedName>
        <fullName evidence="5">Transcriptional regulator</fullName>
    </submittedName>
</protein>
<dbReference type="InterPro" id="IPR050922">
    <property type="entry name" value="LytR/CpsA/Psr_CW_biosynth"/>
</dbReference>